<keyword evidence="1" id="KW-0227">DNA damage</keyword>
<evidence type="ECO:0000256" key="3">
    <source>
        <dbReference type="ARBA" id="ARBA00023204"/>
    </source>
</evidence>
<dbReference type="EMBL" id="CATNWA010019344">
    <property type="protein sequence ID" value="CAI9612709.1"/>
    <property type="molecule type" value="Genomic_DNA"/>
</dbReference>
<accession>A0ABN9GUX9</accession>
<keyword evidence="3" id="KW-0234">DNA repair</keyword>
<evidence type="ECO:0000313" key="5">
    <source>
        <dbReference type="Proteomes" id="UP001162483"/>
    </source>
</evidence>
<evidence type="ECO:0000313" key="4">
    <source>
        <dbReference type="EMBL" id="CAI9612709.1"/>
    </source>
</evidence>
<dbReference type="Proteomes" id="UP001162483">
    <property type="component" value="Unassembled WGS sequence"/>
</dbReference>
<proteinExistence type="predicted"/>
<evidence type="ECO:0000256" key="2">
    <source>
        <dbReference type="ARBA" id="ARBA00022801"/>
    </source>
</evidence>
<name>A0ABN9GUX9_9NEOB</name>
<evidence type="ECO:0000256" key="1">
    <source>
        <dbReference type="ARBA" id="ARBA00022763"/>
    </source>
</evidence>
<sequence length="119" mass="13395">MAPLLEHENQIFLDLFHEDGLVITARGLGIDRILQNILKLYCDPGNLVLVLNTNTAEEEYFLEQLRAEGVSHLPRIINNEVGSNERYDVYTQGGVLFVTSRILVVDFLTDRIPANLVTG</sequence>
<gene>
    <name evidence="4" type="ORF">SPARVUS_LOCUS14743541</name>
</gene>
<protein>
    <submittedName>
        <fullName evidence="4">Uncharacterized protein</fullName>
    </submittedName>
</protein>
<organism evidence="4 5">
    <name type="scientific">Staurois parvus</name>
    <dbReference type="NCBI Taxonomy" id="386267"/>
    <lineage>
        <taxon>Eukaryota</taxon>
        <taxon>Metazoa</taxon>
        <taxon>Chordata</taxon>
        <taxon>Craniata</taxon>
        <taxon>Vertebrata</taxon>
        <taxon>Euteleostomi</taxon>
        <taxon>Amphibia</taxon>
        <taxon>Batrachia</taxon>
        <taxon>Anura</taxon>
        <taxon>Neobatrachia</taxon>
        <taxon>Ranoidea</taxon>
        <taxon>Ranidae</taxon>
        <taxon>Staurois</taxon>
    </lineage>
</organism>
<reference evidence="4" key="1">
    <citation type="submission" date="2023-05" db="EMBL/GenBank/DDBJ databases">
        <authorList>
            <person name="Stuckert A."/>
        </authorList>
    </citation>
    <scope>NUCLEOTIDE SEQUENCE</scope>
</reference>
<feature type="non-terminal residue" evidence="4">
    <location>
        <position position="119"/>
    </location>
</feature>
<keyword evidence="5" id="KW-1185">Reference proteome</keyword>
<dbReference type="PANTHER" id="PTHR10150:SF0">
    <property type="entry name" value="DNA REPAIR ENDONUCLEASE XPF"/>
    <property type="match status" value="1"/>
</dbReference>
<keyword evidence="2" id="KW-0378">Hydrolase</keyword>
<dbReference type="PANTHER" id="PTHR10150">
    <property type="entry name" value="DNA REPAIR ENDONUCLEASE XPF"/>
    <property type="match status" value="1"/>
</dbReference>
<comment type="caution">
    <text evidence="4">The sequence shown here is derived from an EMBL/GenBank/DDBJ whole genome shotgun (WGS) entry which is preliminary data.</text>
</comment>